<dbReference type="OrthoDB" id="4339088at2"/>
<sequence length="391" mass="40073">MTFAATLPLAVRRALRPTAVRRALQLALLLGAFLVLGLLCGERAQAAEDPTAPVRDQLTAPVREATQPGGQAVQPVREAVEPVREAAESVREATEPVGQAAEPVRQAAEPIREAAEPVREAAEPVRQATAPARQAVEPVRGVTAPVRQGVAASARDAAMPVQEAAAPARDAAAPARDAAAPVRKATAPVLKTVTPVHESLGPVREAVDSLREPIERSVRQVTQPLRATTAAAVETVTGLLRPVPLPQPALPYVPLPVGDRGADPAAQQPSPGSGADSALPGDPRTDSAEHTHATVPAAAWQSAVSAPEAHPTAQLPHPTAPSGPAHLPVPGGPQGLGAHSTAESGSQRHGDLQGATLTDGYAAAPLSGGPSASTSYDGVRERHRDVLEFPG</sequence>
<evidence type="ECO:0000313" key="3">
    <source>
        <dbReference type="Proteomes" id="UP000199155"/>
    </source>
</evidence>
<keyword evidence="3" id="KW-1185">Reference proteome</keyword>
<feature type="region of interest" description="Disordered" evidence="1">
    <location>
        <begin position="242"/>
        <end position="391"/>
    </location>
</feature>
<dbReference type="STRING" id="417292.SAMN05421806_111133"/>
<dbReference type="RefSeq" id="WP_143041379.1">
    <property type="nucleotide sequence ID" value="NZ_FNFF01000011.1"/>
</dbReference>
<feature type="compositionally biased region" description="Basic and acidic residues" evidence="1">
    <location>
        <begin position="283"/>
        <end position="292"/>
    </location>
</feature>
<accession>A0A1G9EF97</accession>
<protein>
    <submittedName>
        <fullName evidence="2">Uncharacterized protein</fullName>
    </submittedName>
</protein>
<dbReference type="AlphaFoldDB" id="A0A1G9EF97"/>
<dbReference type="Proteomes" id="UP000199155">
    <property type="component" value="Unassembled WGS sequence"/>
</dbReference>
<reference evidence="2 3" key="1">
    <citation type="submission" date="2016-10" db="EMBL/GenBank/DDBJ databases">
        <authorList>
            <person name="de Groot N.N."/>
        </authorList>
    </citation>
    <scope>NUCLEOTIDE SEQUENCE [LARGE SCALE GENOMIC DNA]</scope>
    <source>
        <strain evidence="2 3">CGMCC 4.5727</strain>
    </source>
</reference>
<gene>
    <name evidence="2" type="ORF">SAMN05421806_111133</name>
</gene>
<organism evidence="2 3">
    <name type="scientific">Streptomyces indicus</name>
    <dbReference type="NCBI Taxonomy" id="417292"/>
    <lineage>
        <taxon>Bacteria</taxon>
        <taxon>Bacillati</taxon>
        <taxon>Actinomycetota</taxon>
        <taxon>Actinomycetes</taxon>
        <taxon>Kitasatosporales</taxon>
        <taxon>Streptomycetaceae</taxon>
        <taxon>Streptomyces</taxon>
    </lineage>
</organism>
<name>A0A1G9EF97_9ACTN</name>
<feature type="compositionally biased region" description="Basic and acidic residues" evidence="1">
    <location>
        <begin position="84"/>
        <end position="94"/>
    </location>
</feature>
<dbReference type="EMBL" id="FNFF01000011">
    <property type="protein sequence ID" value="SDK74802.1"/>
    <property type="molecule type" value="Genomic_DNA"/>
</dbReference>
<feature type="compositionally biased region" description="Pro residues" evidence="1">
    <location>
        <begin position="243"/>
        <end position="254"/>
    </location>
</feature>
<feature type="region of interest" description="Disordered" evidence="1">
    <location>
        <begin position="84"/>
        <end position="106"/>
    </location>
</feature>
<feature type="compositionally biased region" description="Low complexity" evidence="1">
    <location>
        <begin position="362"/>
        <end position="375"/>
    </location>
</feature>
<evidence type="ECO:0000313" key="2">
    <source>
        <dbReference type="EMBL" id="SDK74802.1"/>
    </source>
</evidence>
<evidence type="ECO:0000256" key="1">
    <source>
        <dbReference type="SAM" id="MobiDB-lite"/>
    </source>
</evidence>
<feature type="compositionally biased region" description="Basic and acidic residues" evidence="1">
    <location>
        <begin position="378"/>
        <end position="391"/>
    </location>
</feature>
<proteinExistence type="predicted"/>